<protein>
    <submittedName>
        <fullName evidence="2">TIM barrel protein</fullName>
    </submittedName>
</protein>
<gene>
    <name evidence="2" type="ORF">G3A44_12750</name>
</gene>
<organism evidence="2 3">
    <name type="scientific">Ideonella livida</name>
    <dbReference type="NCBI Taxonomy" id="2707176"/>
    <lineage>
        <taxon>Bacteria</taxon>
        <taxon>Pseudomonadati</taxon>
        <taxon>Pseudomonadota</taxon>
        <taxon>Betaproteobacteria</taxon>
        <taxon>Burkholderiales</taxon>
        <taxon>Sphaerotilaceae</taxon>
        <taxon>Ideonella</taxon>
    </lineage>
</organism>
<evidence type="ECO:0000259" key="1">
    <source>
        <dbReference type="Pfam" id="PF01261"/>
    </source>
</evidence>
<dbReference type="InterPro" id="IPR013022">
    <property type="entry name" value="Xyl_isomerase-like_TIM-brl"/>
</dbReference>
<dbReference type="PANTHER" id="PTHR12110:SF41">
    <property type="entry name" value="INOSOSE DEHYDRATASE"/>
    <property type="match status" value="1"/>
</dbReference>
<dbReference type="InterPro" id="IPR050312">
    <property type="entry name" value="IolE/XylAMocC-like"/>
</dbReference>
<name>A0A7C9TJX5_9BURK</name>
<dbReference type="InterPro" id="IPR036237">
    <property type="entry name" value="Xyl_isomerase-like_sf"/>
</dbReference>
<dbReference type="Gene3D" id="3.20.20.150">
    <property type="entry name" value="Divalent-metal-dependent TIM barrel enzymes"/>
    <property type="match status" value="1"/>
</dbReference>
<evidence type="ECO:0000313" key="3">
    <source>
        <dbReference type="Proteomes" id="UP000484255"/>
    </source>
</evidence>
<dbReference type="Proteomes" id="UP000484255">
    <property type="component" value="Unassembled WGS sequence"/>
</dbReference>
<sequence>MTQRITSAPCCWGVDDVRNPHLPPWTKVLDEAAAAGYAGLELGPWGYLPQDPTRLGAELRQRGLHIVAGTIFDDLVSPENLEKLRTQADQICALLKQLPAPPADAGKAHPAPYLVLIDWGSLARDLAAGRSAQAPRLAEADWRRMVEHIRTLARLARDRHGVRAVIHPHAGGFIEFDDEIRRLVAEVPHDEAGLCLDTGHLFYSGMNPQAWLREHAARLDYVHFKDVNAERLARILAGEPVRFFDACAQGVMCPMGQGALDYPAIRQTLLDIGYQGAITVEQERDPRHADTSLRDVRASREYLRGIGFA</sequence>
<dbReference type="SUPFAM" id="SSF51658">
    <property type="entry name" value="Xylose isomerase-like"/>
    <property type="match status" value="1"/>
</dbReference>
<dbReference type="AlphaFoldDB" id="A0A7C9TJX5"/>
<feature type="domain" description="Xylose isomerase-like TIM barrel" evidence="1">
    <location>
        <begin position="29"/>
        <end position="303"/>
    </location>
</feature>
<keyword evidence="3" id="KW-1185">Reference proteome</keyword>
<dbReference type="Pfam" id="PF01261">
    <property type="entry name" value="AP_endonuc_2"/>
    <property type="match status" value="1"/>
</dbReference>
<dbReference type="EMBL" id="JAAGOH010000014">
    <property type="protein sequence ID" value="NDY92058.1"/>
    <property type="molecule type" value="Genomic_DNA"/>
</dbReference>
<dbReference type="RefSeq" id="WP_163457907.1">
    <property type="nucleotide sequence ID" value="NZ_JAAGOH010000014.1"/>
</dbReference>
<dbReference type="PANTHER" id="PTHR12110">
    <property type="entry name" value="HYDROXYPYRUVATE ISOMERASE"/>
    <property type="match status" value="1"/>
</dbReference>
<proteinExistence type="predicted"/>
<comment type="caution">
    <text evidence="2">The sequence shown here is derived from an EMBL/GenBank/DDBJ whole genome shotgun (WGS) entry which is preliminary data.</text>
</comment>
<accession>A0A7C9TJX5</accession>
<evidence type="ECO:0000313" key="2">
    <source>
        <dbReference type="EMBL" id="NDY92058.1"/>
    </source>
</evidence>
<reference evidence="2 3" key="1">
    <citation type="submission" date="2020-02" db="EMBL/GenBank/DDBJ databases">
        <title>Ideonella bacterium strain TBM-1.</title>
        <authorList>
            <person name="Chen W.-M."/>
        </authorList>
    </citation>
    <scope>NUCLEOTIDE SEQUENCE [LARGE SCALE GENOMIC DNA]</scope>
    <source>
        <strain evidence="2 3">TBM-1</strain>
    </source>
</reference>